<proteinExistence type="predicted"/>
<name>A0A2T0UIW7_9ACTN</name>
<dbReference type="RefSeq" id="WP_106365065.1">
    <property type="nucleotide sequence ID" value="NZ_PVTJ01000006.1"/>
</dbReference>
<organism evidence="3 4">
    <name type="scientific">Glycomyces artemisiae</name>
    <dbReference type="NCBI Taxonomy" id="1076443"/>
    <lineage>
        <taxon>Bacteria</taxon>
        <taxon>Bacillati</taxon>
        <taxon>Actinomycetota</taxon>
        <taxon>Actinomycetes</taxon>
        <taxon>Glycomycetales</taxon>
        <taxon>Glycomycetaceae</taxon>
        <taxon>Glycomyces</taxon>
    </lineage>
</organism>
<dbReference type="Proteomes" id="UP000574690">
    <property type="component" value="Unassembled WGS sequence"/>
</dbReference>
<protein>
    <submittedName>
        <fullName evidence="2">VOC family protein</fullName>
    </submittedName>
</protein>
<dbReference type="EMBL" id="PVTJ01000006">
    <property type="protein sequence ID" value="PRY57889.1"/>
    <property type="molecule type" value="Genomic_DNA"/>
</dbReference>
<dbReference type="CDD" id="cd06587">
    <property type="entry name" value="VOC"/>
    <property type="match status" value="1"/>
</dbReference>
<evidence type="ECO:0000313" key="3">
    <source>
        <dbReference type="EMBL" id="PRY57889.1"/>
    </source>
</evidence>
<dbReference type="Gene3D" id="3.10.180.10">
    <property type="entry name" value="2,3-Dihydroxybiphenyl 1,2-Dioxygenase, domain 1"/>
    <property type="match status" value="1"/>
</dbReference>
<feature type="domain" description="Glyoxalase-like" evidence="1">
    <location>
        <begin position="8"/>
        <end position="116"/>
    </location>
</feature>
<evidence type="ECO:0000313" key="4">
    <source>
        <dbReference type="Proteomes" id="UP000238176"/>
    </source>
</evidence>
<comment type="caution">
    <text evidence="3">The sequence shown here is derived from an EMBL/GenBank/DDBJ whole genome shotgun (WGS) entry which is preliminary data.</text>
</comment>
<evidence type="ECO:0000313" key="5">
    <source>
        <dbReference type="Proteomes" id="UP000574690"/>
    </source>
</evidence>
<evidence type="ECO:0000259" key="1">
    <source>
        <dbReference type="Pfam" id="PF18029"/>
    </source>
</evidence>
<dbReference type="Proteomes" id="UP000238176">
    <property type="component" value="Unassembled WGS sequence"/>
</dbReference>
<dbReference type="AlphaFoldDB" id="A0A2T0UIW7"/>
<dbReference type="OrthoDB" id="1645442at2"/>
<gene>
    <name evidence="3" type="ORF">B0I28_106312</name>
    <name evidence="2" type="ORF">HOQ43_11470</name>
</gene>
<accession>A0A2T0UIW7</accession>
<reference evidence="3 4" key="1">
    <citation type="submission" date="2018-03" db="EMBL/GenBank/DDBJ databases">
        <title>Genomic Encyclopedia of Type Strains, Phase III (KMG-III): the genomes of soil and plant-associated and newly described type strains.</title>
        <authorList>
            <person name="Whitman W."/>
        </authorList>
    </citation>
    <scope>NUCLEOTIDE SEQUENCE [LARGE SCALE GENOMIC DNA]</scope>
    <source>
        <strain evidence="3 4">CGMCC 4.7067</strain>
    </source>
</reference>
<dbReference type="SUPFAM" id="SSF54593">
    <property type="entry name" value="Glyoxalase/Bleomycin resistance protein/Dihydroxybiphenyl dioxygenase"/>
    <property type="match status" value="1"/>
</dbReference>
<reference evidence="2 5" key="2">
    <citation type="submission" date="2020-05" db="EMBL/GenBank/DDBJ databases">
        <title>DNA-SIP metagenomic assembled genomes.</title>
        <authorList>
            <person name="Yu J."/>
        </authorList>
    </citation>
    <scope>NUCLEOTIDE SEQUENCE [LARGE SCALE GENOMIC DNA]</scope>
    <source>
        <strain evidence="2">Bin5.27</strain>
    </source>
</reference>
<dbReference type="PANTHER" id="PTHR35908">
    <property type="entry name" value="HYPOTHETICAL FUSION PROTEIN"/>
    <property type="match status" value="1"/>
</dbReference>
<evidence type="ECO:0000313" key="2">
    <source>
        <dbReference type="EMBL" id="NUQ89068.1"/>
    </source>
</evidence>
<sequence>MIGTWHGLIIDCPDPGALASFYQELLGMVRVQDDGDWVVIGDAPDRPGVAFQQIPDFTTPTWPGGAHPQQMHFDVRVPDLDAGEAAALELGASRLDGGGETYRVFADPVGHPFCLVTM</sequence>
<dbReference type="EMBL" id="JABFXE010000470">
    <property type="protein sequence ID" value="NUQ89068.1"/>
    <property type="molecule type" value="Genomic_DNA"/>
</dbReference>
<dbReference type="Pfam" id="PF18029">
    <property type="entry name" value="Glyoxalase_6"/>
    <property type="match status" value="1"/>
</dbReference>
<keyword evidence="4" id="KW-1185">Reference proteome</keyword>
<dbReference type="InterPro" id="IPR029068">
    <property type="entry name" value="Glyas_Bleomycin-R_OHBP_Dase"/>
</dbReference>
<dbReference type="PANTHER" id="PTHR35908:SF1">
    <property type="entry name" value="CONSERVED PROTEIN"/>
    <property type="match status" value="1"/>
</dbReference>
<dbReference type="InterPro" id="IPR041581">
    <property type="entry name" value="Glyoxalase_6"/>
</dbReference>